<dbReference type="AlphaFoldDB" id="A0A9N9KHW4"/>
<feature type="non-terminal residue" evidence="1">
    <location>
        <position position="1"/>
    </location>
</feature>
<proteinExistence type="predicted"/>
<reference evidence="1" key="1">
    <citation type="submission" date="2021-06" db="EMBL/GenBank/DDBJ databases">
        <authorList>
            <person name="Kallberg Y."/>
            <person name="Tangrot J."/>
            <person name="Rosling A."/>
        </authorList>
    </citation>
    <scope>NUCLEOTIDE SEQUENCE</scope>
    <source>
        <strain evidence="1">FL966</strain>
    </source>
</reference>
<evidence type="ECO:0000313" key="1">
    <source>
        <dbReference type="EMBL" id="CAG8830149.1"/>
    </source>
</evidence>
<dbReference type="EMBL" id="CAJVQA010063511">
    <property type="protein sequence ID" value="CAG8830149.1"/>
    <property type="molecule type" value="Genomic_DNA"/>
</dbReference>
<protein>
    <submittedName>
        <fullName evidence="1">17678_t:CDS:1</fullName>
    </submittedName>
</protein>
<dbReference type="Proteomes" id="UP000789759">
    <property type="component" value="Unassembled WGS sequence"/>
</dbReference>
<comment type="caution">
    <text evidence="1">The sequence shown here is derived from an EMBL/GenBank/DDBJ whole genome shotgun (WGS) entry which is preliminary data.</text>
</comment>
<gene>
    <name evidence="1" type="ORF">CPELLU_LOCUS20569</name>
</gene>
<accession>A0A9N9KHW4</accession>
<keyword evidence="2" id="KW-1185">Reference proteome</keyword>
<organism evidence="1 2">
    <name type="scientific">Cetraspora pellucida</name>
    <dbReference type="NCBI Taxonomy" id="1433469"/>
    <lineage>
        <taxon>Eukaryota</taxon>
        <taxon>Fungi</taxon>
        <taxon>Fungi incertae sedis</taxon>
        <taxon>Mucoromycota</taxon>
        <taxon>Glomeromycotina</taxon>
        <taxon>Glomeromycetes</taxon>
        <taxon>Diversisporales</taxon>
        <taxon>Gigasporaceae</taxon>
        <taxon>Cetraspora</taxon>
    </lineage>
</organism>
<name>A0A9N9KHW4_9GLOM</name>
<evidence type="ECO:0000313" key="2">
    <source>
        <dbReference type="Proteomes" id="UP000789759"/>
    </source>
</evidence>
<sequence>NLRWLTLKDTIIATDDIIFIISKLEKLVFLELISETYDIFLTNWIIYTTFKERIDDKKFEFTVRNFESEDPIEVLQSYFGEIE</sequence>